<dbReference type="EMBL" id="GL732578">
    <property type="protein sequence ID" value="EFX75041.1"/>
    <property type="molecule type" value="Genomic_DNA"/>
</dbReference>
<protein>
    <submittedName>
        <fullName evidence="2">Uncharacterized protein</fullName>
    </submittedName>
</protein>
<sequence>MCRSEKSAGSNEGLLSQRRSVNMAFKGEHHRQQKIQRPSNKEPGETCRKCGYTVPHKGNIFLAKGQKCNRCGGEDHFSRVCGKNKE</sequence>
<gene>
    <name evidence="2" type="ORF">DAPPUDRAFT_251101</name>
</gene>
<dbReference type="KEGG" id="dpx:DAPPUDRAFT_251101"/>
<dbReference type="AlphaFoldDB" id="E9GZR7"/>
<feature type="region of interest" description="Disordered" evidence="1">
    <location>
        <begin position="26"/>
        <end position="46"/>
    </location>
</feature>
<dbReference type="HOGENOM" id="CLU_2500189_0_0_1"/>
<accession>E9GZR7</accession>
<dbReference type="OrthoDB" id="2286242at2759"/>
<proteinExistence type="predicted"/>
<evidence type="ECO:0000256" key="1">
    <source>
        <dbReference type="SAM" id="MobiDB-lite"/>
    </source>
</evidence>
<evidence type="ECO:0000313" key="2">
    <source>
        <dbReference type="EMBL" id="EFX75041.1"/>
    </source>
</evidence>
<keyword evidence="3" id="KW-1185">Reference proteome</keyword>
<name>E9GZR7_DAPPU</name>
<dbReference type="Proteomes" id="UP000000305">
    <property type="component" value="Unassembled WGS sequence"/>
</dbReference>
<organism evidence="2 3">
    <name type="scientific">Daphnia pulex</name>
    <name type="common">Water flea</name>
    <dbReference type="NCBI Taxonomy" id="6669"/>
    <lineage>
        <taxon>Eukaryota</taxon>
        <taxon>Metazoa</taxon>
        <taxon>Ecdysozoa</taxon>
        <taxon>Arthropoda</taxon>
        <taxon>Crustacea</taxon>
        <taxon>Branchiopoda</taxon>
        <taxon>Diplostraca</taxon>
        <taxon>Cladocera</taxon>
        <taxon>Anomopoda</taxon>
        <taxon>Daphniidae</taxon>
        <taxon>Daphnia</taxon>
    </lineage>
</organism>
<dbReference type="InParanoid" id="E9GZR7"/>
<reference evidence="2 3" key="1">
    <citation type="journal article" date="2011" name="Science">
        <title>The ecoresponsive genome of Daphnia pulex.</title>
        <authorList>
            <person name="Colbourne J.K."/>
            <person name="Pfrender M.E."/>
            <person name="Gilbert D."/>
            <person name="Thomas W.K."/>
            <person name="Tucker A."/>
            <person name="Oakley T.H."/>
            <person name="Tokishita S."/>
            <person name="Aerts A."/>
            <person name="Arnold G.J."/>
            <person name="Basu M.K."/>
            <person name="Bauer D.J."/>
            <person name="Caceres C.E."/>
            <person name="Carmel L."/>
            <person name="Casola C."/>
            <person name="Choi J.H."/>
            <person name="Detter J.C."/>
            <person name="Dong Q."/>
            <person name="Dusheyko S."/>
            <person name="Eads B.D."/>
            <person name="Frohlich T."/>
            <person name="Geiler-Samerotte K.A."/>
            <person name="Gerlach D."/>
            <person name="Hatcher P."/>
            <person name="Jogdeo S."/>
            <person name="Krijgsveld J."/>
            <person name="Kriventseva E.V."/>
            <person name="Kultz D."/>
            <person name="Laforsch C."/>
            <person name="Lindquist E."/>
            <person name="Lopez J."/>
            <person name="Manak J.R."/>
            <person name="Muller J."/>
            <person name="Pangilinan J."/>
            <person name="Patwardhan R.P."/>
            <person name="Pitluck S."/>
            <person name="Pritham E.J."/>
            <person name="Rechtsteiner A."/>
            <person name="Rho M."/>
            <person name="Rogozin I.B."/>
            <person name="Sakarya O."/>
            <person name="Salamov A."/>
            <person name="Schaack S."/>
            <person name="Shapiro H."/>
            <person name="Shiga Y."/>
            <person name="Skalitzky C."/>
            <person name="Smith Z."/>
            <person name="Souvorov A."/>
            <person name="Sung W."/>
            <person name="Tang Z."/>
            <person name="Tsuchiya D."/>
            <person name="Tu H."/>
            <person name="Vos H."/>
            <person name="Wang M."/>
            <person name="Wolf Y.I."/>
            <person name="Yamagata H."/>
            <person name="Yamada T."/>
            <person name="Ye Y."/>
            <person name="Shaw J.R."/>
            <person name="Andrews J."/>
            <person name="Crease T.J."/>
            <person name="Tang H."/>
            <person name="Lucas S.M."/>
            <person name="Robertson H.M."/>
            <person name="Bork P."/>
            <person name="Koonin E.V."/>
            <person name="Zdobnov E.M."/>
            <person name="Grigoriev I.V."/>
            <person name="Lynch M."/>
            <person name="Boore J.L."/>
        </authorList>
    </citation>
    <scope>NUCLEOTIDE SEQUENCE [LARGE SCALE GENOMIC DNA]</scope>
</reference>
<evidence type="ECO:0000313" key="3">
    <source>
        <dbReference type="Proteomes" id="UP000000305"/>
    </source>
</evidence>